<protein>
    <recommendedName>
        <fullName evidence="3">DUF2993 domain-containing protein</fullName>
    </recommendedName>
</protein>
<comment type="caution">
    <text evidence="1">The sequence shown here is derived from an EMBL/GenBank/DDBJ whole genome shotgun (WGS) entry which is preliminary data.</text>
</comment>
<proteinExistence type="predicted"/>
<dbReference type="Proteomes" id="UP001498238">
    <property type="component" value="Unassembled WGS sequence"/>
</dbReference>
<gene>
    <name evidence="1" type="ORF">NCCP602_16520</name>
</gene>
<evidence type="ECO:0000313" key="1">
    <source>
        <dbReference type="EMBL" id="GAA0035691.1"/>
    </source>
</evidence>
<sequence>MTLQELLTTAFADISPDDLKPVWAEGILEMSELSLDQTVPDGSIVSVEAPGILVVDFKSESTQTEGDRSSQAEPEAGQLRLRMEIDEVTFGDVTRVDYLCALRFSEFVEKYRLEVSVEPDGIYPHHEAADPFFPIVQILTGADVLVEIMFPRLKTVTAPGHAVPGEGIRVDVPWHIRGLIALLTPPVTLVQATVVDGDLTVSRRPLTTEELSFGSPPFVPERPDVV</sequence>
<dbReference type="RefSeq" id="WP_339392567.1">
    <property type="nucleotide sequence ID" value="NZ_BAAAAF010000005.1"/>
</dbReference>
<dbReference type="EMBL" id="BAAAAF010000005">
    <property type="protein sequence ID" value="GAA0035691.1"/>
    <property type="molecule type" value="Genomic_DNA"/>
</dbReference>
<reference evidence="1 2" key="1">
    <citation type="submission" date="2024-01" db="EMBL/GenBank/DDBJ databases">
        <title>Characterization of antibiotic resistant novel bacterial strains and their environmental applications.</title>
        <authorList>
            <person name="Manzoor S."/>
            <person name="Abbas S."/>
            <person name="Arshad M."/>
            <person name="Ahmed I."/>
        </authorList>
    </citation>
    <scope>NUCLEOTIDE SEQUENCE [LARGE SCALE GENOMIC DNA]</scope>
    <source>
        <strain evidence="1 2">NCCP-602</strain>
    </source>
</reference>
<evidence type="ECO:0000313" key="2">
    <source>
        <dbReference type="Proteomes" id="UP001498238"/>
    </source>
</evidence>
<evidence type="ECO:0008006" key="3">
    <source>
        <dbReference type="Google" id="ProtNLM"/>
    </source>
</evidence>
<keyword evidence="2" id="KW-1185">Reference proteome</keyword>
<name>A0ABN0SNK8_9MICO</name>
<organism evidence="1 2">
    <name type="scientific">Brevibacterium metallidurans</name>
    <dbReference type="NCBI Taxonomy" id="1482676"/>
    <lineage>
        <taxon>Bacteria</taxon>
        <taxon>Bacillati</taxon>
        <taxon>Actinomycetota</taxon>
        <taxon>Actinomycetes</taxon>
        <taxon>Micrococcales</taxon>
        <taxon>Brevibacteriaceae</taxon>
        <taxon>Brevibacterium</taxon>
    </lineage>
</organism>
<accession>A0ABN0SNK8</accession>